<dbReference type="GO" id="GO:0120159">
    <property type="term" value="F:rRNA pseudouridine synthase activity"/>
    <property type="evidence" value="ECO:0007669"/>
    <property type="project" value="UniProtKB-ARBA"/>
</dbReference>
<keyword evidence="2 4" id="KW-0694">RNA-binding</keyword>
<dbReference type="Proteomes" id="UP000295718">
    <property type="component" value="Unassembled WGS sequence"/>
</dbReference>
<name>A0A4R1QZR7_9FIRM</name>
<comment type="caution">
    <text evidence="7">The sequence shown here is derived from an EMBL/GenBank/DDBJ whole genome shotgun (WGS) entry which is preliminary data.</text>
</comment>
<dbReference type="InterPro" id="IPR050343">
    <property type="entry name" value="RsuA_PseudoU_synthase"/>
</dbReference>
<keyword evidence="8" id="KW-1185">Reference proteome</keyword>
<dbReference type="STRING" id="1469948.GCA_000732725_01346"/>
<dbReference type="SMART" id="SM00363">
    <property type="entry name" value="S4"/>
    <property type="match status" value="1"/>
</dbReference>
<dbReference type="GO" id="GO:0003723">
    <property type="term" value="F:RNA binding"/>
    <property type="evidence" value="ECO:0007669"/>
    <property type="project" value="UniProtKB-KW"/>
</dbReference>
<dbReference type="InterPro" id="IPR036986">
    <property type="entry name" value="S4_RNA-bd_sf"/>
</dbReference>
<dbReference type="InterPro" id="IPR000748">
    <property type="entry name" value="PsdUridine_synth_RsuA/RluB/E/F"/>
</dbReference>
<organism evidence="7 8">
    <name type="scientific">Kineothrix alysoides</name>
    <dbReference type="NCBI Taxonomy" id="1469948"/>
    <lineage>
        <taxon>Bacteria</taxon>
        <taxon>Bacillati</taxon>
        <taxon>Bacillota</taxon>
        <taxon>Clostridia</taxon>
        <taxon>Lachnospirales</taxon>
        <taxon>Lachnospiraceae</taxon>
        <taxon>Kineothrix</taxon>
    </lineage>
</organism>
<dbReference type="EC" id="5.4.99.-" evidence="5"/>
<dbReference type="SUPFAM" id="SSF55174">
    <property type="entry name" value="Alpha-L RNA-binding motif"/>
    <property type="match status" value="1"/>
</dbReference>
<evidence type="ECO:0000256" key="5">
    <source>
        <dbReference type="RuleBase" id="RU003887"/>
    </source>
</evidence>
<proteinExistence type="inferred from homology"/>
<evidence type="ECO:0000313" key="8">
    <source>
        <dbReference type="Proteomes" id="UP000295718"/>
    </source>
</evidence>
<dbReference type="Gene3D" id="3.10.290.10">
    <property type="entry name" value="RNA-binding S4 domain"/>
    <property type="match status" value="1"/>
</dbReference>
<dbReference type="Gene3D" id="3.30.70.580">
    <property type="entry name" value="Pseudouridine synthase I, catalytic domain, N-terminal subdomain"/>
    <property type="match status" value="1"/>
</dbReference>
<reference evidence="7 8" key="1">
    <citation type="submission" date="2019-03" db="EMBL/GenBank/DDBJ databases">
        <title>Genomic Encyclopedia of Type Strains, Phase IV (KMG-IV): sequencing the most valuable type-strain genomes for metagenomic binning, comparative biology and taxonomic classification.</title>
        <authorList>
            <person name="Goeker M."/>
        </authorList>
    </citation>
    <scope>NUCLEOTIDE SEQUENCE [LARGE SCALE GENOMIC DNA]</scope>
    <source>
        <strain evidence="7 8">DSM 100556</strain>
    </source>
</reference>
<dbReference type="CDD" id="cd02553">
    <property type="entry name" value="PseudoU_synth_RsuA"/>
    <property type="match status" value="1"/>
</dbReference>
<dbReference type="GO" id="GO:0000455">
    <property type="term" value="P:enzyme-directed rRNA pseudouridine synthesis"/>
    <property type="evidence" value="ECO:0007669"/>
    <property type="project" value="UniProtKB-ARBA"/>
</dbReference>
<dbReference type="Pfam" id="PF01479">
    <property type="entry name" value="S4"/>
    <property type="match status" value="1"/>
</dbReference>
<dbReference type="InterPro" id="IPR020103">
    <property type="entry name" value="PsdUridine_synth_cat_dom_sf"/>
</dbReference>
<dbReference type="InterPro" id="IPR042092">
    <property type="entry name" value="PsdUridine_s_RsuA/RluB/E/F_cat"/>
</dbReference>
<dbReference type="CDD" id="cd00165">
    <property type="entry name" value="S4"/>
    <property type="match status" value="1"/>
</dbReference>
<dbReference type="Pfam" id="PF00849">
    <property type="entry name" value="PseudoU_synth_2"/>
    <property type="match status" value="1"/>
</dbReference>
<dbReference type="SUPFAM" id="SSF55120">
    <property type="entry name" value="Pseudouridine synthase"/>
    <property type="match status" value="1"/>
</dbReference>
<evidence type="ECO:0000256" key="1">
    <source>
        <dbReference type="ARBA" id="ARBA00008348"/>
    </source>
</evidence>
<comment type="similarity">
    <text evidence="1 5">Belongs to the pseudouridine synthase RsuA family.</text>
</comment>
<dbReference type="PROSITE" id="PS01149">
    <property type="entry name" value="PSI_RSU"/>
    <property type="match status" value="1"/>
</dbReference>
<keyword evidence="3 5" id="KW-0413">Isomerase</keyword>
<dbReference type="EMBL" id="SLUO01000006">
    <property type="protein sequence ID" value="TCL58491.1"/>
    <property type="molecule type" value="Genomic_DNA"/>
</dbReference>
<evidence type="ECO:0000256" key="2">
    <source>
        <dbReference type="ARBA" id="ARBA00022884"/>
    </source>
</evidence>
<feature type="domain" description="RNA-binding S4" evidence="6">
    <location>
        <begin position="2"/>
        <end position="60"/>
    </location>
</feature>
<sequence length="235" mass="26827">MLRLDKFLCEMNIGSRSQVKLYLKQGLVTVNGETITKPETKVNENKDEVAFRGESFRYRKYVYYMLNKPKDVVSATKDNLSATVTDLLKDTGYVDLFPVGRLDKDTEGLLLMTNDGALAHDLLSPKKHVKKVYFVILEHPLTAEDVCLLEAGVDIGEEERTRPASVELLPDKCIYLTITEGKFHQVKRMINAVDNNVLYLKRVSVGSLRLDEELKPGEYRELTQEEIQELKQKSI</sequence>
<evidence type="ECO:0000256" key="3">
    <source>
        <dbReference type="ARBA" id="ARBA00023235"/>
    </source>
</evidence>
<dbReference type="InterPro" id="IPR006145">
    <property type="entry name" value="PsdUridine_synth_RsuA/RluA"/>
</dbReference>
<dbReference type="Gene3D" id="3.30.70.1560">
    <property type="entry name" value="Alpha-L RNA-binding motif"/>
    <property type="match status" value="1"/>
</dbReference>
<dbReference type="InterPro" id="IPR020094">
    <property type="entry name" value="TruA/RsuA/RluB/E/F_N"/>
</dbReference>
<accession>A0A4R1QZR7</accession>
<protein>
    <recommendedName>
        <fullName evidence="5">Pseudouridine synthase</fullName>
        <ecNumber evidence="5">5.4.99.-</ecNumber>
    </recommendedName>
</protein>
<dbReference type="InterPro" id="IPR002942">
    <property type="entry name" value="S4_RNA-bd"/>
</dbReference>
<gene>
    <name evidence="7" type="ORF">EDD76_106144</name>
</gene>
<dbReference type="PANTHER" id="PTHR47683:SF4">
    <property type="entry name" value="PSEUDOURIDINE SYNTHASE"/>
    <property type="match status" value="1"/>
</dbReference>
<dbReference type="RefSeq" id="WP_031390067.1">
    <property type="nucleotide sequence ID" value="NZ_JPNB01000001.1"/>
</dbReference>
<evidence type="ECO:0000259" key="6">
    <source>
        <dbReference type="SMART" id="SM00363"/>
    </source>
</evidence>
<dbReference type="NCBIfam" id="TIGR00093">
    <property type="entry name" value="pseudouridine synthase"/>
    <property type="match status" value="1"/>
</dbReference>
<evidence type="ECO:0000256" key="4">
    <source>
        <dbReference type="PROSITE-ProRule" id="PRU00182"/>
    </source>
</evidence>
<evidence type="ECO:0000313" key="7">
    <source>
        <dbReference type="EMBL" id="TCL58491.1"/>
    </source>
</evidence>
<dbReference type="PROSITE" id="PS50889">
    <property type="entry name" value="S4"/>
    <property type="match status" value="1"/>
</dbReference>
<dbReference type="InterPro" id="IPR018496">
    <property type="entry name" value="PsdUridine_synth_RsuA/RluB_CS"/>
</dbReference>
<dbReference type="PANTHER" id="PTHR47683">
    <property type="entry name" value="PSEUDOURIDINE SYNTHASE FAMILY PROTEIN-RELATED"/>
    <property type="match status" value="1"/>
</dbReference>
<dbReference type="AlphaFoldDB" id="A0A4R1QZR7"/>